<proteinExistence type="predicted"/>
<dbReference type="AlphaFoldDB" id="A0A922ERX8"/>
<evidence type="ECO:0000313" key="3">
    <source>
        <dbReference type="Proteomes" id="UP000811246"/>
    </source>
</evidence>
<organism evidence="2 3">
    <name type="scientific">Carya illinoinensis</name>
    <name type="common">Pecan</name>
    <dbReference type="NCBI Taxonomy" id="32201"/>
    <lineage>
        <taxon>Eukaryota</taxon>
        <taxon>Viridiplantae</taxon>
        <taxon>Streptophyta</taxon>
        <taxon>Embryophyta</taxon>
        <taxon>Tracheophyta</taxon>
        <taxon>Spermatophyta</taxon>
        <taxon>Magnoliopsida</taxon>
        <taxon>eudicotyledons</taxon>
        <taxon>Gunneridae</taxon>
        <taxon>Pentapetalae</taxon>
        <taxon>rosids</taxon>
        <taxon>fabids</taxon>
        <taxon>Fagales</taxon>
        <taxon>Juglandaceae</taxon>
        <taxon>Carya</taxon>
    </lineage>
</organism>
<dbReference type="EMBL" id="CM031830">
    <property type="protein sequence ID" value="KAG6707740.1"/>
    <property type="molecule type" value="Genomic_DNA"/>
</dbReference>
<comment type="caution">
    <text evidence="2">The sequence shown here is derived from an EMBL/GenBank/DDBJ whole genome shotgun (WGS) entry which is preliminary data.</text>
</comment>
<name>A0A922ERX8_CARIL</name>
<evidence type="ECO:0000313" key="2">
    <source>
        <dbReference type="EMBL" id="KAG6707740.1"/>
    </source>
</evidence>
<accession>A0A922ERX8</accession>
<reference evidence="2" key="1">
    <citation type="submission" date="2021-01" db="EMBL/GenBank/DDBJ databases">
        <authorList>
            <person name="Lovell J.T."/>
            <person name="Bentley N."/>
            <person name="Bhattarai G."/>
            <person name="Jenkins J.W."/>
            <person name="Sreedasyam A."/>
            <person name="Alarcon Y."/>
            <person name="Bock C."/>
            <person name="Boston L."/>
            <person name="Carlson J."/>
            <person name="Cervantes K."/>
            <person name="Clermont K."/>
            <person name="Krom N."/>
            <person name="Kubenka K."/>
            <person name="Mamidi S."/>
            <person name="Mattison C."/>
            <person name="Monteros M."/>
            <person name="Pisani C."/>
            <person name="Plott C."/>
            <person name="Rajasekar S."/>
            <person name="Rhein H.S."/>
            <person name="Rohla C."/>
            <person name="Song M."/>
            <person name="Hilaire R.S."/>
            <person name="Shu S."/>
            <person name="Wells L."/>
            <person name="Wang X."/>
            <person name="Webber J."/>
            <person name="Heerema R.J."/>
            <person name="Klein P."/>
            <person name="Conner P."/>
            <person name="Grauke L."/>
            <person name="Grimwood J."/>
            <person name="Schmutz J."/>
            <person name="Randall J.J."/>
        </authorList>
    </citation>
    <scope>NUCLEOTIDE SEQUENCE</scope>
    <source>
        <tissue evidence="2">Leaf</tissue>
    </source>
</reference>
<feature type="compositionally biased region" description="Basic and acidic residues" evidence="1">
    <location>
        <begin position="74"/>
        <end position="97"/>
    </location>
</feature>
<feature type="region of interest" description="Disordered" evidence="1">
    <location>
        <begin position="1"/>
        <end position="128"/>
    </location>
</feature>
<gene>
    <name evidence="2" type="ORF">I3842_06G047100</name>
</gene>
<feature type="compositionally biased region" description="Basic residues" evidence="1">
    <location>
        <begin position="1"/>
        <end position="19"/>
    </location>
</feature>
<dbReference type="Proteomes" id="UP000811246">
    <property type="component" value="Chromosome 6"/>
</dbReference>
<protein>
    <submittedName>
        <fullName evidence="2">Uncharacterized protein</fullName>
    </submittedName>
</protein>
<sequence>MDLCLRRGRGRGRGNRPRRLVPYSSRARVPRGAIISSYHSPRDGVESSSDDSTQPPSQVWETSPSFPILQPEPSRAENVHTSHDHPIPQPEASRDENAADMPTVPVVNQVLTKRGRGPAKSTEFDKLR</sequence>
<evidence type="ECO:0000256" key="1">
    <source>
        <dbReference type="SAM" id="MobiDB-lite"/>
    </source>
</evidence>